<dbReference type="Proteomes" id="UP000318313">
    <property type="component" value="Chromosome"/>
</dbReference>
<organism evidence="2 3">
    <name type="scientific">Gimesia fumaroli</name>
    <dbReference type="NCBI Taxonomy" id="2527976"/>
    <lineage>
        <taxon>Bacteria</taxon>
        <taxon>Pseudomonadati</taxon>
        <taxon>Planctomycetota</taxon>
        <taxon>Planctomycetia</taxon>
        <taxon>Planctomycetales</taxon>
        <taxon>Planctomycetaceae</taxon>
        <taxon>Gimesia</taxon>
    </lineage>
</organism>
<feature type="region of interest" description="Disordered" evidence="1">
    <location>
        <begin position="1"/>
        <end position="106"/>
    </location>
</feature>
<feature type="compositionally biased region" description="Pro residues" evidence="1">
    <location>
        <begin position="62"/>
        <end position="71"/>
    </location>
</feature>
<evidence type="ECO:0000313" key="2">
    <source>
        <dbReference type="EMBL" id="QDV50843.1"/>
    </source>
</evidence>
<evidence type="ECO:0000256" key="1">
    <source>
        <dbReference type="SAM" id="MobiDB-lite"/>
    </source>
</evidence>
<evidence type="ECO:0000313" key="3">
    <source>
        <dbReference type="Proteomes" id="UP000318313"/>
    </source>
</evidence>
<dbReference type="EMBL" id="CP037452">
    <property type="protein sequence ID" value="QDV50843.1"/>
    <property type="molecule type" value="Genomic_DNA"/>
</dbReference>
<proteinExistence type="predicted"/>
<name>A0A518ICM9_9PLAN</name>
<dbReference type="KEGG" id="gfm:Enr17x_28880"/>
<accession>A0A518ICM9</accession>
<dbReference type="RefSeq" id="WP_145309631.1">
    <property type="nucleotide sequence ID" value="NZ_CP037452.1"/>
</dbReference>
<feature type="compositionally biased region" description="Polar residues" evidence="1">
    <location>
        <begin position="85"/>
        <end position="95"/>
    </location>
</feature>
<reference evidence="2 3" key="1">
    <citation type="submission" date="2019-03" db="EMBL/GenBank/DDBJ databases">
        <title>Deep-cultivation of Planctomycetes and their phenomic and genomic characterization uncovers novel biology.</title>
        <authorList>
            <person name="Wiegand S."/>
            <person name="Jogler M."/>
            <person name="Boedeker C."/>
            <person name="Pinto D."/>
            <person name="Vollmers J."/>
            <person name="Rivas-Marin E."/>
            <person name="Kohn T."/>
            <person name="Peeters S.H."/>
            <person name="Heuer A."/>
            <person name="Rast P."/>
            <person name="Oberbeckmann S."/>
            <person name="Bunk B."/>
            <person name="Jeske O."/>
            <person name="Meyerdierks A."/>
            <person name="Storesund J.E."/>
            <person name="Kallscheuer N."/>
            <person name="Luecker S."/>
            <person name="Lage O.M."/>
            <person name="Pohl T."/>
            <person name="Merkel B.J."/>
            <person name="Hornburger P."/>
            <person name="Mueller R.-W."/>
            <person name="Bruemmer F."/>
            <person name="Labrenz M."/>
            <person name="Spormann A.M."/>
            <person name="Op den Camp H."/>
            <person name="Overmann J."/>
            <person name="Amann R."/>
            <person name="Jetten M.S.M."/>
            <person name="Mascher T."/>
            <person name="Medema M.H."/>
            <person name="Devos D.P."/>
            <person name="Kaster A.-K."/>
            <person name="Ovreas L."/>
            <person name="Rohde M."/>
            <person name="Galperin M.Y."/>
            <person name="Jogler C."/>
        </authorList>
    </citation>
    <scope>NUCLEOTIDE SEQUENCE [LARGE SCALE GENOMIC DNA]</scope>
    <source>
        <strain evidence="2 3">Enr17</strain>
    </source>
</reference>
<dbReference type="AlphaFoldDB" id="A0A518ICM9"/>
<sequence length="149" mass="16737">MSRKPLKNQKQSKTEKPQESAPTAADFLQQNQSVPVEQTKPVEKKPEEEPNVTELKKTPEQNPDPKPAKPTPPKKKSEQKREQNVRVTTAVSVKENQIHAGDPCGSGKKCPGNYIVLSSIRIGKRRIRHLACSICNFKPKNNKEVMHLP</sequence>
<feature type="compositionally biased region" description="Basic and acidic residues" evidence="1">
    <location>
        <begin position="75"/>
        <end position="84"/>
    </location>
</feature>
<keyword evidence="3" id="KW-1185">Reference proteome</keyword>
<feature type="compositionally biased region" description="Basic and acidic residues" evidence="1">
    <location>
        <begin position="40"/>
        <end position="59"/>
    </location>
</feature>
<gene>
    <name evidence="2" type="ORF">Enr17x_28880</name>
</gene>
<protein>
    <submittedName>
        <fullName evidence="2">Uncharacterized protein</fullName>
    </submittedName>
</protein>